<dbReference type="AlphaFoldDB" id="G1XU64"/>
<dbReference type="InterPro" id="IPR021190">
    <property type="entry name" value="Pept_M10A"/>
</dbReference>
<evidence type="ECO:0000313" key="8">
    <source>
        <dbReference type="EMBL" id="EGX43607.1"/>
    </source>
</evidence>
<dbReference type="RefSeq" id="XP_011127847.1">
    <property type="nucleotide sequence ID" value="XM_011129545.1"/>
</dbReference>
<accession>G1XU64</accession>
<dbReference type="SMART" id="SM00235">
    <property type="entry name" value="ZnMc"/>
    <property type="match status" value="1"/>
</dbReference>
<feature type="binding site" evidence="6">
    <location>
        <position position="170"/>
    </location>
    <ligand>
        <name>Zn(2+)</name>
        <dbReference type="ChEBI" id="CHEBI:29105"/>
        <label>1</label>
    </ligand>
</feature>
<reference evidence="8 9" key="1">
    <citation type="journal article" date="2011" name="PLoS Pathog.">
        <title>Genomic and proteomic analyses of the fungus Arthrobotrys oligospora provide insights into nematode-trap formation.</title>
        <authorList>
            <person name="Yang J."/>
            <person name="Wang L."/>
            <person name="Ji X."/>
            <person name="Feng Y."/>
            <person name="Li X."/>
            <person name="Zou C."/>
            <person name="Xu J."/>
            <person name="Ren Y."/>
            <person name="Mi Q."/>
            <person name="Wu J."/>
            <person name="Liu S."/>
            <person name="Liu Y."/>
            <person name="Huang X."/>
            <person name="Wang H."/>
            <person name="Niu X."/>
            <person name="Li J."/>
            <person name="Liang L."/>
            <person name="Luo Y."/>
            <person name="Ji K."/>
            <person name="Zhou W."/>
            <person name="Yu Z."/>
            <person name="Li G."/>
            <person name="Liu Y."/>
            <person name="Li L."/>
            <person name="Qiao M."/>
            <person name="Feng L."/>
            <person name="Zhang K.-Q."/>
        </authorList>
    </citation>
    <scope>NUCLEOTIDE SEQUENCE [LARGE SCALE GENOMIC DNA]</scope>
    <source>
        <strain evidence="9">ATCC 24927 / CBS 115.81 / DSM 1491</strain>
    </source>
</reference>
<keyword evidence="2 6" id="KW-0479">Metal-binding</keyword>
<proteinExistence type="predicted"/>
<name>G1XU64_ARTOA</name>
<dbReference type="PANTHER" id="PTHR10201">
    <property type="entry name" value="MATRIX METALLOPROTEINASE"/>
    <property type="match status" value="1"/>
</dbReference>
<feature type="binding site" evidence="6">
    <location>
        <position position="262"/>
    </location>
    <ligand>
        <name>Zn(2+)</name>
        <dbReference type="ChEBI" id="CHEBI:29105"/>
        <label>2</label>
        <note>catalytic</note>
    </ligand>
</feature>
<dbReference type="HOGENOM" id="CLU_455579_0_0_1"/>
<feature type="binding site" evidence="6">
    <location>
        <position position="244"/>
    </location>
    <ligand>
        <name>Zn(2+)</name>
        <dbReference type="ChEBI" id="CHEBI:29105"/>
        <label>2</label>
        <note>catalytic</note>
    </ligand>
</feature>
<dbReference type="GO" id="GO:0031012">
    <property type="term" value="C:extracellular matrix"/>
    <property type="evidence" value="ECO:0007669"/>
    <property type="project" value="InterPro"/>
</dbReference>
<dbReference type="EMBL" id="ADOT01000316">
    <property type="protein sequence ID" value="EGX43607.1"/>
    <property type="molecule type" value="Genomic_DNA"/>
</dbReference>
<keyword evidence="9" id="KW-1185">Reference proteome</keyword>
<protein>
    <recommendedName>
        <fullName evidence="7">Peptidase metallopeptidase domain-containing protein</fullName>
    </recommendedName>
</protein>
<sequence>MQDPTAHDVLRESRPAIKKIIEHLSCFNCYSPPSGKSIDELDEYAAVCTGIAKFQGLMDAPETGIFDAATAKHLKQPHCHNHKSHEENIFADDWYKNSSLTYCFEQYPDNYLTVVEVRNAFEKAFKEWGGHLTPPLRFEEKPPHKDVDIRIGWRYDFGKLSLVGNENANDDAATECTDYDPVAPQKVQETVKWKDEWVAVSYSPQSKEKLHADIKIYFNEWADGGPAEDGQQFASRIFPQIVLHQIGHILGLGHSIGKDSAMWPVYKNSELHKNDIYEIRKRYGGQLRIGRQMDLEWRVILKHEEGLSYTQEIFAIPGNHLYRLTRGVIWEHDPSLGWEVVSGQYYAVEFDASSQYLYLLNIDGKILRRARESKIWEEIDGESKSMNWITIRAARDGKELYKLESNDGLVSSFSNEPGCQWKLLDANSAQTTQDIITTASQVFIIHNDRGVYVSEGAYRQCHLIHGHGEEDSYDANSFEFVGSGDRLYQLNISGQVLEWDGMRTNDPESLKNWVNIGELGGLRSIDKIAAAGTYLYAYSSEQKMVWFTDRKNKILGSPAEWVGKPIPSHISLGYIVRLVASEHNVYFLESTGAIHSYSFQTSRSGGKFC</sequence>
<dbReference type="GO" id="GO:0004222">
    <property type="term" value="F:metalloendopeptidase activity"/>
    <property type="evidence" value="ECO:0007669"/>
    <property type="project" value="InterPro"/>
</dbReference>
<keyword evidence="5" id="KW-0482">Metalloprotease</keyword>
<feature type="binding site" evidence="6">
    <location>
        <position position="213"/>
    </location>
    <ligand>
        <name>Ca(2+)</name>
        <dbReference type="ChEBI" id="CHEBI:29108"/>
        <label>2</label>
    </ligand>
</feature>
<dbReference type="InterPro" id="IPR024079">
    <property type="entry name" value="MetalloPept_cat_dom_sf"/>
</dbReference>
<dbReference type="Pfam" id="PF00413">
    <property type="entry name" value="Peptidase_M10"/>
    <property type="match status" value="1"/>
</dbReference>
<keyword evidence="3" id="KW-0378">Hydrolase</keyword>
<evidence type="ECO:0000256" key="5">
    <source>
        <dbReference type="ARBA" id="ARBA00023049"/>
    </source>
</evidence>
<dbReference type="InParanoid" id="G1XU64"/>
<dbReference type="GO" id="GO:0008270">
    <property type="term" value="F:zinc ion binding"/>
    <property type="evidence" value="ECO:0007669"/>
    <property type="project" value="InterPro"/>
</dbReference>
<evidence type="ECO:0000256" key="1">
    <source>
        <dbReference type="ARBA" id="ARBA00022670"/>
    </source>
</evidence>
<dbReference type="GeneID" id="22898761"/>
<dbReference type="SUPFAM" id="SSF47090">
    <property type="entry name" value="PGBD-like"/>
    <property type="match status" value="1"/>
</dbReference>
<dbReference type="PANTHER" id="PTHR10201:SF323">
    <property type="entry name" value="MATRIX METALLOPROTEINASE-21"/>
    <property type="match status" value="1"/>
</dbReference>
<dbReference type="Proteomes" id="UP000008784">
    <property type="component" value="Unassembled WGS sequence"/>
</dbReference>
<dbReference type="InterPro" id="IPR036365">
    <property type="entry name" value="PGBD-like_sf"/>
</dbReference>
<feature type="binding site" description="in inhibited form" evidence="6">
    <location>
        <position position="79"/>
    </location>
    <ligand>
        <name>Zn(2+)</name>
        <dbReference type="ChEBI" id="CHEBI:29105"/>
        <label>2</label>
        <note>catalytic</note>
    </ligand>
</feature>
<evidence type="ECO:0000256" key="3">
    <source>
        <dbReference type="ARBA" id="ARBA00022801"/>
    </source>
</evidence>
<dbReference type="PRINTS" id="PR00138">
    <property type="entry name" value="MATRIXIN"/>
</dbReference>
<feature type="binding site" evidence="6">
    <location>
        <position position="254"/>
    </location>
    <ligand>
        <name>Zn(2+)</name>
        <dbReference type="ChEBI" id="CHEBI:29105"/>
        <label>2</label>
        <note>catalytic</note>
    </ligand>
</feature>
<dbReference type="Gene3D" id="3.40.390.10">
    <property type="entry name" value="Collagenase (Catalytic Domain)"/>
    <property type="match status" value="1"/>
</dbReference>
<comment type="caution">
    <text evidence="8">The sequence shown here is derived from an EMBL/GenBank/DDBJ whole genome shotgun (WGS) entry which is preliminary data.</text>
</comment>
<evidence type="ECO:0000259" key="7">
    <source>
        <dbReference type="SMART" id="SM00235"/>
    </source>
</evidence>
<dbReference type="SUPFAM" id="SSF63825">
    <property type="entry name" value="YWTD domain"/>
    <property type="match status" value="1"/>
</dbReference>
<feature type="binding site" evidence="6">
    <location>
        <position position="148"/>
    </location>
    <ligand>
        <name>Ca(2+)</name>
        <dbReference type="ChEBI" id="CHEBI:29108"/>
        <label>2</label>
    </ligand>
</feature>
<keyword evidence="4 6" id="KW-0862">Zinc</keyword>
<dbReference type="STRING" id="756982.G1XU64"/>
<organism evidence="8 9">
    <name type="scientific">Arthrobotrys oligospora (strain ATCC 24927 / CBS 115.81 / DSM 1491)</name>
    <name type="common">Nematode-trapping fungus</name>
    <name type="synonym">Didymozoophaga oligospora</name>
    <dbReference type="NCBI Taxonomy" id="756982"/>
    <lineage>
        <taxon>Eukaryota</taxon>
        <taxon>Fungi</taxon>
        <taxon>Dikarya</taxon>
        <taxon>Ascomycota</taxon>
        <taxon>Pezizomycotina</taxon>
        <taxon>Orbiliomycetes</taxon>
        <taxon>Orbiliales</taxon>
        <taxon>Orbiliaceae</taxon>
        <taxon>Orbilia</taxon>
        <taxon>Orbilia oligospora</taxon>
    </lineage>
</organism>
<gene>
    <name evidence="8" type="ORF">AOL_s00215g343</name>
</gene>
<dbReference type="SUPFAM" id="SSF55486">
    <property type="entry name" value="Metalloproteases ('zincins'), catalytic domain"/>
    <property type="match status" value="1"/>
</dbReference>
<dbReference type="GO" id="GO:0006508">
    <property type="term" value="P:proteolysis"/>
    <property type="evidence" value="ECO:0007669"/>
    <property type="project" value="UniProtKB-KW"/>
</dbReference>
<evidence type="ECO:0000256" key="4">
    <source>
        <dbReference type="ARBA" id="ARBA00022833"/>
    </source>
</evidence>
<dbReference type="OrthoDB" id="65569at2759"/>
<dbReference type="InterPro" id="IPR006026">
    <property type="entry name" value="Peptidase_Metallo"/>
</dbReference>
<evidence type="ECO:0000256" key="6">
    <source>
        <dbReference type="PIRSR" id="PIRSR621190-2"/>
    </source>
</evidence>
<comment type="cofactor">
    <cofactor evidence="6">
        <name>Ca(2+)</name>
        <dbReference type="ChEBI" id="CHEBI:29108"/>
    </cofactor>
    <text evidence="6">Can bind about 5 Ca(2+) ions per subunit.</text>
</comment>
<feature type="binding site" evidence="6">
    <location>
        <position position="180"/>
    </location>
    <ligand>
        <name>Ca(2+)</name>
        <dbReference type="ChEBI" id="CHEBI:29108"/>
        <label>3</label>
    </ligand>
</feature>
<feature type="binding site" evidence="6">
    <location>
        <position position="248"/>
    </location>
    <ligand>
        <name>Zn(2+)</name>
        <dbReference type="ChEBI" id="CHEBI:29105"/>
        <label>2</label>
        <note>catalytic</note>
    </ligand>
</feature>
<dbReference type="InterPro" id="IPR001818">
    <property type="entry name" value="Pept_M10_metallopeptidase"/>
</dbReference>
<evidence type="ECO:0000313" key="9">
    <source>
        <dbReference type="Proteomes" id="UP000008784"/>
    </source>
</evidence>
<evidence type="ECO:0000256" key="2">
    <source>
        <dbReference type="ARBA" id="ARBA00022723"/>
    </source>
</evidence>
<keyword evidence="6" id="KW-0106">Calcium</keyword>
<feature type="domain" description="Peptidase metallopeptidase" evidence="7">
    <location>
        <begin position="91"/>
        <end position="285"/>
    </location>
</feature>
<keyword evidence="1" id="KW-0645">Protease</keyword>
<comment type="cofactor">
    <cofactor evidence="6">
        <name>Zn(2+)</name>
        <dbReference type="ChEBI" id="CHEBI:29105"/>
    </cofactor>
    <text evidence="6">Binds 2 Zn(2+) ions per subunit.</text>
</comment>